<organism evidence="2 3">
    <name type="scientific">Vigna unguiculata</name>
    <name type="common">Cowpea</name>
    <dbReference type="NCBI Taxonomy" id="3917"/>
    <lineage>
        <taxon>Eukaryota</taxon>
        <taxon>Viridiplantae</taxon>
        <taxon>Streptophyta</taxon>
        <taxon>Embryophyta</taxon>
        <taxon>Tracheophyta</taxon>
        <taxon>Spermatophyta</taxon>
        <taxon>Magnoliopsida</taxon>
        <taxon>eudicotyledons</taxon>
        <taxon>Gunneridae</taxon>
        <taxon>Pentapetalae</taxon>
        <taxon>rosids</taxon>
        <taxon>fabids</taxon>
        <taxon>Fabales</taxon>
        <taxon>Fabaceae</taxon>
        <taxon>Papilionoideae</taxon>
        <taxon>50 kb inversion clade</taxon>
        <taxon>NPAAA clade</taxon>
        <taxon>indigoferoid/millettioid clade</taxon>
        <taxon>Phaseoleae</taxon>
        <taxon>Vigna</taxon>
    </lineage>
</organism>
<dbReference type="Proteomes" id="UP000501690">
    <property type="component" value="Linkage Group LG2"/>
</dbReference>
<dbReference type="EMBL" id="CP039346">
    <property type="protein sequence ID" value="QCD84046.1"/>
    <property type="molecule type" value="Genomic_DNA"/>
</dbReference>
<protein>
    <submittedName>
        <fullName evidence="2">Uncharacterized protein</fullName>
    </submittedName>
</protein>
<sequence>MGYKSHLEVALGLEAYLQRVRDKESDSFAESTMTTRIECLKDVVGGKSRGRVYGTADLAANIHDEQLQEAERLREEVRQATQRATAADEKATVTSEGLVETNMKCAMMEEEMKLMK</sequence>
<name>A0A4D6L6E4_VIGUN</name>
<feature type="coiled-coil region" evidence="1">
    <location>
        <begin position="56"/>
        <end position="90"/>
    </location>
</feature>
<evidence type="ECO:0000313" key="2">
    <source>
        <dbReference type="EMBL" id="QCD84046.1"/>
    </source>
</evidence>
<evidence type="ECO:0000256" key="1">
    <source>
        <dbReference type="SAM" id="Coils"/>
    </source>
</evidence>
<keyword evidence="3" id="KW-1185">Reference proteome</keyword>
<evidence type="ECO:0000313" key="3">
    <source>
        <dbReference type="Proteomes" id="UP000501690"/>
    </source>
</evidence>
<proteinExistence type="predicted"/>
<reference evidence="2 3" key="1">
    <citation type="submission" date="2019-04" db="EMBL/GenBank/DDBJ databases">
        <title>An improved genome assembly and genetic linkage map for asparagus bean, Vigna unguiculata ssp. sesquipedialis.</title>
        <authorList>
            <person name="Xia Q."/>
            <person name="Zhang R."/>
            <person name="Dong Y."/>
        </authorList>
    </citation>
    <scope>NUCLEOTIDE SEQUENCE [LARGE SCALE GENOMIC DNA]</scope>
    <source>
        <tissue evidence="2">Leaf</tissue>
    </source>
</reference>
<dbReference type="AlphaFoldDB" id="A0A4D6L6E4"/>
<keyword evidence="1" id="KW-0175">Coiled coil</keyword>
<gene>
    <name evidence="2" type="ORF">DEO72_LG2g4396</name>
</gene>
<accession>A0A4D6L6E4</accession>